<sequence>MLVQHSPQAKDKRSQRHQSILTPIEMATLDHTPSVHKLRPKEDLACWVAMKAFLKGLEVEWEELVEEEESEQTEVEGACEISEDEDLAYSDQPLVSQVESNFLKMMEKIPQLLGQLTQAISPSDNSKPPAFKTPSMKAPDSFDGTQAHKLRGHIQSYQLIFHNDPSNFFSEKKKVIYSTSFLTGRAGKLIEPYLSSISNQDPSYLLNNWQFFEAQLFTLFVDPNYFSKA</sequence>
<dbReference type="AlphaFoldDB" id="A0A9Q3GUP0"/>
<accession>A0A9Q3GUP0</accession>
<proteinExistence type="predicted"/>
<keyword evidence="2" id="KW-1185">Reference proteome</keyword>
<comment type="caution">
    <text evidence="1">The sequence shown here is derived from an EMBL/GenBank/DDBJ whole genome shotgun (WGS) entry which is preliminary data.</text>
</comment>
<dbReference type="EMBL" id="AVOT02006022">
    <property type="protein sequence ID" value="MBW0480566.1"/>
    <property type="molecule type" value="Genomic_DNA"/>
</dbReference>
<dbReference type="OrthoDB" id="2691415at2759"/>
<evidence type="ECO:0000313" key="1">
    <source>
        <dbReference type="EMBL" id="MBW0480566.1"/>
    </source>
</evidence>
<reference evidence="1" key="1">
    <citation type="submission" date="2021-03" db="EMBL/GenBank/DDBJ databases">
        <title>Draft genome sequence of rust myrtle Austropuccinia psidii MF-1, a brazilian biotype.</title>
        <authorList>
            <person name="Quecine M.C."/>
            <person name="Pachon D.M.R."/>
            <person name="Bonatelli M.L."/>
            <person name="Correr F.H."/>
            <person name="Franceschini L.M."/>
            <person name="Leite T.F."/>
            <person name="Margarido G.R.A."/>
            <person name="Almeida C.A."/>
            <person name="Ferrarezi J.A."/>
            <person name="Labate C.A."/>
        </authorList>
    </citation>
    <scope>NUCLEOTIDE SEQUENCE</scope>
    <source>
        <strain evidence="1">MF-1</strain>
    </source>
</reference>
<dbReference type="Proteomes" id="UP000765509">
    <property type="component" value="Unassembled WGS sequence"/>
</dbReference>
<organism evidence="1 2">
    <name type="scientific">Austropuccinia psidii MF-1</name>
    <dbReference type="NCBI Taxonomy" id="1389203"/>
    <lineage>
        <taxon>Eukaryota</taxon>
        <taxon>Fungi</taxon>
        <taxon>Dikarya</taxon>
        <taxon>Basidiomycota</taxon>
        <taxon>Pucciniomycotina</taxon>
        <taxon>Pucciniomycetes</taxon>
        <taxon>Pucciniales</taxon>
        <taxon>Sphaerophragmiaceae</taxon>
        <taxon>Austropuccinia</taxon>
    </lineage>
</organism>
<name>A0A9Q3GUP0_9BASI</name>
<protein>
    <submittedName>
        <fullName evidence="1">Uncharacterized protein</fullName>
    </submittedName>
</protein>
<evidence type="ECO:0000313" key="2">
    <source>
        <dbReference type="Proteomes" id="UP000765509"/>
    </source>
</evidence>
<gene>
    <name evidence="1" type="ORF">O181_020281</name>
</gene>